<dbReference type="Proteomes" id="UP001596495">
    <property type="component" value="Unassembled WGS sequence"/>
</dbReference>
<evidence type="ECO:0000256" key="3">
    <source>
        <dbReference type="ARBA" id="ARBA00022723"/>
    </source>
</evidence>
<keyword evidence="3" id="KW-0479">Metal-binding</keyword>
<organism evidence="6 7">
    <name type="scientific">Hydrogenophaga bisanensis</name>
    <dbReference type="NCBI Taxonomy" id="439611"/>
    <lineage>
        <taxon>Bacteria</taxon>
        <taxon>Pseudomonadati</taxon>
        <taxon>Pseudomonadota</taxon>
        <taxon>Betaproteobacteria</taxon>
        <taxon>Burkholderiales</taxon>
        <taxon>Comamonadaceae</taxon>
        <taxon>Hydrogenophaga</taxon>
    </lineage>
</organism>
<evidence type="ECO:0000313" key="6">
    <source>
        <dbReference type="EMBL" id="MFC7433640.1"/>
    </source>
</evidence>
<evidence type="ECO:0000256" key="2">
    <source>
        <dbReference type="ARBA" id="ARBA00022617"/>
    </source>
</evidence>
<keyword evidence="1" id="KW-0813">Transport</keyword>
<dbReference type="CDD" id="cd00454">
    <property type="entry name" value="TrHb1_N"/>
    <property type="match status" value="1"/>
</dbReference>
<feature type="signal peptide" evidence="5">
    <location>
        <begin position="1"/>
        <end position="30"/>
    </location>
</feature>
<accession>A0ABW2R5E8</accession>
<sequence>MKLNHKQVLALTALSLTCTLSFGQSTPASAYPVQPAPGLYQAVGEKTGIRALMDDFVVRLKADSRIGDQFKDTNAENLASQLTDQVCQLAGGPCVYKGPDMKTAHEGMEITRAHFNALVEVLQVSMDAKGISFQRQNQILALLAPMHRDTVTVR</sequence>
<keyword evidence="2" id="KW-0349">Heme</keyword>
<comment type="caution">
    <text evidence="6">The sequence shown here is derived from an EMBL/GenBank/DDBJ whole genome shotgun (WGS) entry which is preliminary data.</text>
</comment>
<evidence type="ECO:0000256" key="4">
    <source>
        <dbReference type="ARBA" id="ARBA00023004"/>
    </source>
</evidence>
<evidence type="ECO:0000313" key="7">
    <source>
        <dbReference type="Proteomes" id="UP001596495"/>
    </source>
</evidence>
<keyword evidence="7" id="KW-1185">Reference proteome</keyword>
<dbReference type="Gene3D" id="1.10.490.10">
    <property type="entry name" value="Globins"/>
    <property type="match status" value="1"/>
</dbReference>
<gene>
    <name evidence="6" type="ORF">ACFQNJ_03865</name>
</gene>
<feature type="chain" id="PRO_5046557843" evidence="5">
    <location>
        <begin position="31"/>
        <end position="154"/>
    </location>
</feature>
<reference evidence="7" key="1">
    <citation type="journal article" date="2019" name="Int. J. Syst. Evol. Microbiol.">
        <title>The Global Catalogue of Microorganisms (GCM) 10K type strain sequencing project: providing services to taxonomists for standard genome sequencing and annotation.</title>
        <authorList>
            <consortium name="The Broad Institute Genomics Platform"/>
            <consortium name="The Broad Institute Genome Sequencing Center for Infectious Disease"/>
            <person name="Wu L."/>
            <person name="Ma J."/>
        </authorList>
    </citation>
    <scope>NUCLEOTIDE SEQUENCE [LARGE SCALE GENOMIC DNA]</scope>
    <source>
        <strain evidence="7">CCUG 54518</strain>
    </source>
</reference>
<name>A0ABW2R5E8_9BURK</name>
<proteinExistence type="predicted"/>
<dbReference type="SUPFAM" id="SSF46458">
    <property type="entry name" value="Globin-like"/>
    <property type="match status" value="1"/>
</dbReference>
<dbReference type="EMBL" id="JBHTBX010000002">
    <property type="protein sequence ID" value="MFC7433640.1"/>
    <property type="molecule type" value="Genomic_DNA"/>
</dbReference>
<keyword evidence="4" id="KW-0408">Iron</keyword>
<keyword evidence="5" id="KW-0732">Signal</keyword>
<dbReference type="Pfam" id="PF01152">
    <property type="entry name" value="Bac_globin"/>
    <property type="match status" value="1"/>
</dbReference>
<dbReference type="InterPro" id="IPR001486">
    <property type="entry name" value="Hemoglobin_trunc"/>
</dbReference>
<evidence type="ECO:0000256" key="1">
    <source>
        <dbReference type="ARBA" id="ARBA00022448"/>
    </source>
</evidence>
<dbReference type="RefSeq" id="WP_382253944.1">
    <property type="nucleotide sequence ID" value="NZ_JBHTBX010000002.1"/>
</dbReference>
<evidence type="ECO:0000256" key="5">
    <source>
        <dbReference type="SAM" id="SignalP"/>
    </source>
</evidence>
<dbReference type="InterPro" id="IPR012292">
    <property type="entry name" value="Globin/Proto"/>
</dbReference>
<protein>
    <submittedName>
        <fullName evidence="6">Group 1 truncated hemoglobin</fullName>
    </submittedName>
</protein>
<dbReference type="InterPro" id="IPR009050">
    <property type="entry name" value="Globin-like_sf"/>
</dbReference>